<keyword evidence="3" id="KW-1185">Reference proteome</keyword>
<dbReference type="EMBL" id="CAJNOB010000023">
    <property type="protein sequence ID" value="CAF0699075.1"/>
    <property type="molecule type" value="Genomic_DNA"/>
</dbReference>
<dbReference type="Proteomes" id="UP000663859">
    <property type="component" value="Unassembled WGS sequence"/>
</dbReference>
<name>A0A8J2BNP4_9BACT</name>
<sequence>MYGRFYGGGSEETLKPAQTADTRSKANPAASHASVPENAQLTGSRALPVKPRNANRR</sequence>
<accession>A0A8J2BNP4</accession>
<evidence type="ECO:0000313" key="3">
    <source>
        <dbReference type="Proteomes" id="UP000663859"/>
    </source>
</evidence>
<proteinExistence type="predicted"/>
<gene>
    <name evidence="2" type="ORF">MPNT_30116</name>
</gene>
<evidence type="ECO:0000313" key="2">
    <source>
        <dbReference type="EMBL" id="CAF0699075.1"/>
    </source>
</evidence>
<protein>
    <submittedName>
        <fullName evidence="2">Uncharacterized protein</fullName>
    </submittedName>
</protein>
<reference evidence="2" key="1">
    <citation type="submission" date="2021-02" db="EMBL/GenBank/DDBJ databases">
        <authorList>
            <person name="Cremers G."/>
            <person name="Picone N."/>
        </authorList>
    </citation>
    <scope>NUCLEOTIDE SEQUENCE</scope>
    <source>
        <strain evidence="2">PQ17</strain>
    </source>
</reference>
<feature type="region of interest" description="Disordered" evidence="1">
    <location>
        <begin position="1"/>
        <end position="57"/>
    </location>
</feature>
<dbReference type="AlphaFoldDB" id="A0A8J2BNP4"/>
<evidence type="ECO:0000256" key="1">
    <source>
        <dbReference type="SAM" id="MobiDB-lite"/>
    </source>
</evidence>
<comment type="caution">
    <text evidence="2">The sequence shown here is derived from an EMBL/GenBank/DDBJ whole genome shotgun (WGS) entry which is preliminary data.</text>
</comment>
<organism evidence="2 3">
    <name type="scientific">Candidatus Methylacidithermus pantelleriae</name>
    <dbReference type="NCBI Taxonomy" id="2744239"/>
    <lineage>
        <taxon>Bacteria</taxon>
        <taxon>Pseudomonadati</taxon>
        <taxon>Verrucomicrobiota</taxon>
        <taxon>Methylacidiphilae</taxon>
        <taxon>Methylacidiphilales</taxon>
        <taxon>Methylacidiphilaceae</taxon>
        <taxon>Candidatus Methylacidithermus</taxon>
    </lineage>
</organism>
<feature type="compositionally biased region" description="Gly residues" evidence="1">
    <location>
        <begin position="1"/>
        <end position="10"/>
    </location>
</feature>